<dbReference type="GeneID" id="99986057"/>
<dbReference type="EMBL" id="FOIR01000001">
    <property type="protein sequence ID" value="SEW02717.1"/>
    <property type="molecule type" value="Genomic_DNA"/>
</dbReference>
<dbReference type="OrthoDB" id="1348500at2"/>
<dbReference type="Proteomes" id="UP000199437">
    <property type="component" value="Unassembled WGS sequence"/>
</dbReference>
<dbReference type="STRING" id="1267423.SAMN05216290_1327"/>
<sequence>MRFLFIFSFLLLPISQPEGWEIFGKVVFEPQYFEELDMYFEVPVFDKNLIALENSEVTLSGYHIPLALDSSVVISSLPFSSCFFCGGAGPETVAEIQFSELPKNIYPDQLIKARGKLKLNATDVNHMNFILTEAKLIE</sequence>
<reference evidence="2" key="1">
    <citation type="submission" date="2016-10" db="EMBL/GenBank/DDBJ databases">
        <authorList>
            <person name="Varghese N."/>
            <person name="Submissions S."/>
        </authorList>
    </citation>
    <scope>NUCLEOTIDE SEQUENCE [LARGE SCALE GENOMIC DNA]</scope>
    <source>
        <strain evidence="2">CGMCC 1.12402</strain>
    </source>
</reference>
<gene>
    <name evidence="1" type="ORF">SAMN05216290_1327</name>
</gene>
<protein>
    <recommendedName>
        <fullName evidence="3">DUF3299 domain-containing protein</fullName>
    </recommendedName>
</protein>
<dbReference type="AlphaFoldDB" id="A0A1I0NN10"/>
<evidence type="ECO:0008006" key="3">
    <source>
        <dbReference type="Google" id="ProtNLM"/>
    </source>
</evidence>
<dbReference type="RefSeq" id="WP_090257723.1">
    <property type="nucleotide sequence ID" value="NZ_FOIR01000001.1"/>
</dbReference>
<evidence type="ECO:0000313" key="2">
    <source>
        <dbReference type="Proteomes" id="UP000199437"/>
    </source>
</evidence>
<evidence type="ECO:0000313" key="1">
    <source>
        <dbReference type="EMBL" id="SEW02717.1"/>
    </source>
</evidence>
<keyword evidence="2" id="KW-1185">Reference proteome</keyword>
<accession>A0A1I0NN10</accession>
<organism evidence="1 2">
    <name type="scientific">Roseivirga pacifica</name>
    <dbReference type="NCBI Taxonomy" id="1267423"/>
    <lineage>
        <taxon>Bacteria</taxon>
        <taxon>Pseudomonadati</taxon>
        <taxon>Bacteroidota</taxon>
        <taxon>Cytophagia</taxon>
        <taxon>Cytophagales</taxon>
        <taxon>Roseivirgaceae</taxon>
        <taxon>Roseivirga</taxon>
    </lineage>
</organism>
<name>A0A1I0NN10_9BACT</name>
<proteinExistence type="predicted"/>